<dbReference type="GO" id="GO:0003677">
    <property type="term" value="F:DNA binding"/>
    <property type="evidence" value="ECO:0007669"/>
    <property type="project" value="InterPro"/>
</dbReference>
<evidence type="ECO:0000313" key="2">
    <source>
        <dbReference type="EMBL" id="NWJ47556.1"/>
    </source>
</evidence>
<dbReference type="InterPro" id="IPR010982">
    <property type="entry name" value="Lambda_DNA-bd_dom_sf"/>
</dbReference>
<evidence type="ECO:0000313" key="3">
    <source>
        <dbReference type="Proteomes" id="UP000521676"/>
    </source>
</evidence>
<sequence>MMQYALLSYYPSTTFLTASKFLEGSLSPHLRFCPFCLEQYNYYKLVWRYNQNIGCAEHHCQLLEGCGHCNREIPLLTNPLTLGKCPYCKKELKSSVVKKLAESENIIKLETINNDLEFLLSPHSNEEEGEKVIIELGEELRRRRVARGETIKEVADKLALKSSEIFFVEEGRIKNGTAPFRAYVEYTYYNGISIKEMYLLVEKREENI</sequence>
<gene>
    <name evidence="2" type="ORF">HXX08_16985</name>
</gene>
<feature type="domain" description="TniQ" evidence="1">
    <location>
        <begin position="26"/>
        <end position="62"/>
    </location>
</feature>
<dbReference type="Pfam" id="PF06527">
    <property type="entry name" value="TniQ"/>
    <property type="match status" value="1"/>
</dbReference>
<accession>A0A8T7M681</accession>
<organism evidence="2 3">
    <name type="scientific">Candidatus Chlorohelix allophototropha</name>
    <dbReference type="NCBI Taxonomy" id="3003348"/>
    <lineage>
        <taxon>Bacteria</taxon>
        <taxon>Bacillati</taxon>
        <taxon>Chloroflexota</taxon>
        <taxon>Chloroflexia</taxon>
        <taxon>Candidatus Chloroheliales</taxon>
        <taxon>Candidatus Chloroheliaceae</taxon>
        <taxon>Candidatus Chlorohelix</taxon>
    </lineage>
</organism>
<proteinExistence type="predicted"/>
<evidence type="ECO:0000259" key="1">
    <source>
        <dbReference type="Pfam" id="PF06527"/>
    </source>
</evidence>
<dbReference type="AlphaFoldDB" id="A0A8T7M681"/>
<reference evidence="2 3" key="1">
    <citation type="submission" date="2020-06" db="EMBL/GenBank/DDBJ databases">
        <title>Anoxygenic phototrophic Chloroflexota member uses a Type I reaction center.</title>
        <authorList>
            <person name="Tsuji J.M."/>
            <person name="Shaw N.A."/>
            <person name="Nagashima S."/>
            <person name="Venkiteswaran J."/>
            <person name="Schiff S.L."/>
            <person name="Hanada S."/>
            <person name="Tank M."/>
            <person name="Neufeld J.D."/>
        </authorList>
    </citation>
    <scope>NUCLEOTIDE SEQUENCE [LARGE SCALE GENOMIC DNA]</scope>
    <source>
        <strain evidence="2">L227-S17</strain>
    </source>
</reference>
<dbReference type="InterPro" id="IPR009492">
    <property type="entry name" value="TniQ"/>
</dbReference>
<comment type="caution">
    <text evidence="2">The sequence shown here is derived from an EMBL/GenBank/DDBJ whole genome shotgun (WGS) entry which is preliminary data.</text>
</comment>
<dbReference type="Proteomes" id="UP000521676">
    <property type="component" value="Unassembled WGS sequence"/>
</dbReference>
<dbReference type="EMBL" id="JACATZ010000003">
    <property type="protein sequence ID" value="NWJ47556.1"/>
    <property type="molecule type" value="Genomic_DNA"/>
</dbReference>
<name>A0A8T7M681_9CHLR</name>
<dbReference type="SUPFAM" id="SSF47413">
    <property type="entry name" value="lambda repressor-like DNA-binding domains"/>
    <property type="match status" value="1"/>
</dbReference>
<protein>
    <submittedName>
        <fullName evidence="2">TniQ family protein</fullName>
    </submittedName>
</protein>